<name>A0A4R2M191_RUBGE</name>
<reference evidence="1 2" key="1">
    <citation type="submission" date="2019-03" db="EMBL/GenBank/DDBJ databases">
        <title>Genomic Encyclopedia of Type Strains, Phase IV (KMG-IV): sequencing the most valuable type-strain genomes for metagenomic binning, comparative biology and taxonomic classification.</title>
        <authorList>
            <person name="Goeker M."/>
        </authorList>
    </citation>
    <scope>NUCLEOTIDE SEQUENCE [LARGE SCALE GENOMIC DNA]</scope>
    <source>
        <strain evidence="1 2">DSM 1709</strain>
    </source>
</reference>
<sequence>MWPVQPAAGRFSVVDTTEGGARIAPTNPRRYEPLVALAERVDPHQLADWYRRALPLLQPAYEELGYPGQRFHARLVVVLDHLLATPAAPQPLAVRLTEVRGPQPSTRPWVRYEYADPALEQASAGRKILWRVGPENQRRLMQVLAAFRDEIRSTPR</sequence>
<comment type="caution">
    <text evidence="1">The sequence shown here is derived from an EMBL/GenBank/DDBJ whole genome shotgun (WGS) entry which is preliminary data.</text>
</comment>
<dbReference type="AlphaFoldDB" id="A0A4R2M191"/>
<evidence type="ECO:0000313" key="2">
    <source>
        <dbReference type="Proteomes" id="UP000295106"/>
    </source>
</evidence>
<accession>A0A4R2M191</accession>
<organism evidence="1 2">
    <name type="scientific">Rubrivivax gelatinosus</name>
    <name type="common">Rhodocyclus gelatinosus</name>
    <name type="synonym">Rhodopseudomonas gelatinosa</name>
    <dbReference type="NCBI Taxonomy" id="28068"/>
    <lineage>
        <taxon>Bacteria</taxon>
        <taxon>Pseudomonadati</taxon>
        <taxon>Pseudomonadota</taxon>
        <taxon>Betaproteobacteria</taxon>
        <taxon>Burkholderiales</taxon>
        <taxon>Sphaerotilaceae</taxon>
        <taxon>Rubrivivax</taxon>
    </lineage>
</organism>
<dbReference type="Proteomes" id="UP000295106">
    <property type="component" value="Unassembled WGS sequence"/>
</dbReference>
<dbReference type="EMBL" id="SLXD01000014">
    <property type="protein sequence ID" value="TCO99739.1"/>
    <property type="molecule type" value="Genomic_DNA"/>
</dbReference>
<gene>
    <name evidence="1" type="ORF">EV684_11436</name>
</gene>
<proteinExistence type="predicted"/>
<dbReference type="Pfam" id="PF11219">
    <property type="entry name" value="DUF3014"/>
    <property type="match status" value="1"/>
</dbReference>
<dbReference type="RefSeq" id="WP_132649052.1">
    <property type="nucleotide sequence ID" value="NZ_CP181386.1"/>
</dbReference>
<dbReference type="OrthoDB" id="5502479at2"/>
<evidence type="ECO:0000313" key="1">
    <source>
        <dbReference type="EMBL" id="TCO99739.1"/>
    </source>
</evidence>
<dbReference type="GeneID" id="99685500"/>
<protein>
    <submittedName>
        <fullName evidence="1">DUF3014 family protein</fullName>
    </submittedName>
</protein>
<dbReference type="InterPro" id="IPR021382">
    <property type="entry name" value="DUF3014"/>
</dbReference>